<dbReference type="InterPro" id="IPR038649">
    <property type="entry name" value="EXOI_SH3_sf"/>
</dbReference>
<reference evidence="7 8" key="1">
    <citation type="submission" date="2020-02" db="EMBL/GenBank/DDBJ databases">
        <title>Integrative conjugative elements (ICEs) and plasmids drive adaptation of Pseudomonas nitroreducens strain HBP1 to wastewater environment.</title>
        <authorList>
            <person name="Sentchilo V."/>
            <person name="Carraro N."/>
            <person name="Bertelli C."/>
            <person name="van der Meer J.R."/>
        </authorList>
    </citation>
    <scope>NUCLEOTIDE SEQUENCE [LARGE SCALE GENOMIC DNA]</scope>
    <source>
        <strain evidence="7 8">HBP1</strain>
        <plasmid evidence="8">ppnihbp1_1</plasmid>
    </source>
</reference>
<organism evidence="7 8">
    <name type="scientific">Pseudomonas nitroreducens</name>
    <dbReference type="NCBI Taxonomy" id="46680"/>
    <lineage>
        <taxon>Bacteria</taxon>
        <taxon>Pseudomonadati</taxon>
        <taxon>Pseudomonadota</taxon>
        <taxon>Gammaproteobacteria</taxon>
        <taxon>Pseudomonadales</taxon>
        <taxon>Pseudomonadaceae</taxon>
        <taxon>Pseudomonas</taxon>
    </lineage>
</organism>
<geneLocation type="plasmid" evidence="8">
    <name>ppnihbp1_1</name>
</geneLocation>
<evidence type="ECO:0000256" key="1">
    <source>
        <dbReference type="ARBA" id="ARBA00001946"/>
    </source>
</evidence>
<feature type="domain" description="ExoI SH3-like" evidence="5">
    <location>
        <begin position="187"/>
        <end position="343"/>
    </location>
</feature>
<evidence type="ECO:0000256" key="3">
    <source>
        <dbReference type="ARBA" id="ARBA00022801"/>
    </source>
</evidence>
<dbReference type="Pfam" id="PF08411">
    <property type="entry name" value="ExoI_SH3"/>
    <property type="match status" value="1"/>
</dbReference>
<evidence type="ECO:0000256" key="4">
    <source>
        <dbReference type="ARBA" id="ARBA00022842"/>
    </source>
</evidence>
<keyword evidence="7" id="KW-0614">Plasmid</keyword>
<feature type="domain" description="ExoI C-terminal" evidence="6">
    <location>
        <begin position="346"/>
        <end position="467"/>
    </location>
</feature>
<dbReference type="Pfam" id="PF26016">
    <property type="entry name" value="ExoI_C"/>
    <property type="match status" value="1"/>
</dbReference>
<evidence type="ECO:0000256" key="2">
    <source>
        <dbReference type="ARBA" id="ARBA00022723"/>
    </source>
</evidence>
<dbReference type="GO" id="GO:0006281">
    <property type="term" value="P:DNA repair"/>
    <property type="evidence" value="ECO:0007669"/>
    <property type="project" value="InterPro"/>
</dbReference>
<dbReference type="PROSITE" id="PS51784">
    <property type="entry name" value="EXOI_SH3"/>
    <property type="match status" value="1"/>
</dbReference>
<dbReference type="KEGG" id="pnt:G5B91_33465"/>
<gene>
    <name evidence="7" type="ORF">G5B91_33465</name>
</gene>
<dbReference type="Gene3D" id="3.30.1520.20">
    <property type="entry name" value="Exonuclease ExoI, domain 2"/>
    <property type="match status" value="1"/>
</dbReference>
<evidence type="ECO:0000259" key="6">
    <source>
        <dbReference type="PROSITE" id="PS51785"/>
    </source>
</evidence>
<dbReference type="PROSITE" id="PS51785">
    <property type="entry name" value="EXOI_C"/>
    <property type="match status" value="1"/>
</dbReference>
<keyword evidence="3" id="KW-0378">Hydrolase</keyword>
<evidence type="ECO:0000259" key="5">
    <source>
        <dbReference type="PROSITE" id="PS51784"/>
    </source>
</evidence>
<evidence type="ECO:0000313" key="7">
    <source>
        <dbReference type="EMBL" id="QIE91268.1"/>
    </source>
</evidence>
<keyword evidence="2" id="KW-0479">Metal-binding</keyword>
<dbReference type="InterPro" id="IPR034747">
    <property type="entry name" value="EXOI_SH3"/>
</dbReference>
<dbReference type="InterPro" id="IPR012337">
    <property type="entry name" value="RNaseH-like_sf"/>
</dbReference>
<dbReference type="EMBL" id="CP049142">
    <property type="protein sequence ID" value="QIE91268.1"/>
    <property type="molecule type" value="Genomic_DNA"/>
</dbReference>
<comment type="cofactor">
    <cofactor evidence="1">
        <name>Mg(2+)</name>
        <dbReference type="ChEBI" id="CHEBI:18420"/>
    </cofactor>
</comment>
<keyword evidence="4" id="KW-0460">Magnesium</keyword>
<name>A0A6G6J7D9_PSENT</name>
<dbReference type="AlphaFoldDB" id="A0A6G6J7D9"/>
<dbReference type="RefSeq" id="WP_017519826.1">
    <property type="nucleotide sequence ID" value="NZ_CP049142.1"/>
</dbReference>
<dbReference type="SUPFAM" id="SSF53098">
    <property type="entry name" value="Ribonuclease H-like"/>
    <property type="match status" value="1"/>
</dbReference>
<accession>A0A6G6J7D9</accession>
<dbReference type="InterPro" id="IPR013620">
    <property type="entry name" value="Exonuc_1_SH3"/>
</dbReference>
<dbReference type="GO" id="GO:0046872">
    <property type="term" value="F:metal ion binding"/>
    <property type="evidence" value="ECO:0007669"/>
    <property type="project" value="UniProtKB-KW"/>
</dbReference>
<protein>
    <submittedName>
        <fullName evidence="7">Uncharacterized protein</fullName>
    </submittedName>
</protein>
<dbReference type="Proteomes" id="UP000501063">
    <property type="component" value="Plasmid pPniHBP1_1"/>
</dbReference>
<dbReference type="InterPro" id="IPR058561">
    <property type="entry name" value="Exonuc_1_C"/>
</dbReference>
<proteinExistence type="predicted"/>
<sequence>MPAIHFYDTLTAGRSPSEGQVLRFDSALLPLEGEALCSTTNIRLRDDLFLDPVSMLDSDLALWPFDQGCSELEWARSAIQIFTRPHTLHVGFGSSTRHDPYIRSTFYRNLLPHPCLALPANSHFLDLDVLLRAIQLIRPDELPWPTDGLKEGIDGLYNFLMWEAGLGPENRAFRVKELLGSILEASPKLANHALTVSSPAQIKSMMGMDEGEVWDLKSVKPVVMVHPSLPDKRGAILAMPVAADVSYPDLICMVDLERDLSKLCSESTVNLQNLARNNKGDRAAPLFHISLNRIPFVAPISAIRPVDAKRLGIDISVVKQNIKLLSNSNHLVGRLREEPVLQLRPQPVDADFRLWAGEFPIEDLALMRQLHATDFNAWPSMLIKGTDRRLRELGGRMLGRYQVDALTAGEKDLWLQHLEQRVSGDSSPPFRLEPHLKHAEDMEQQYPTAPGIIGLRDRLLRLKGMINDT</sequence>
<dbReference type="GO" id="GO:0008310">
    <property type="term" value="F:single-stranded DNA 3'-5' DNA exonuclease activity"/>
    <property type="evidence" value="ECO:0007669"/>
    <property type="project" value="InterPro"/>
</dbReference>
<evidence type="ECO:0000313" key="8">
    <source>
        <dbReference type="Proteomes" id="UP000501063"/>
    </source>
</evidence>